<evidence type="ECO:0000313" key="4">
    <source>
        <dbReference type="Proteomes" id="UP000054302"/>
    </source>
</evidence>
<dbReference type="PANTHER" id="PTHR12323:SF0">
    <property type="entry name" value="CALCIUM HOMEOSTASIS ENDOPLASMIC RETICULUM PROTEIN"/>
    <property type="match status" value="1"/>
</dbReference>
<dbReference type="RefSeq" id="XP_016223853.1">
    <property type="nucleotide sequence ID" value="XM_016371560.1"/>
</dbReference>
<feature type="compositionally biased region" description="Low complexity" evidence="1">
    <location>
        <begin position="325"/>
        <end position="339"/>
    </location>
</feature>
<dbReference type="PANTHER" id="PTHR12323">
    <property type="entry name" value="SR-RELATED CTD ASSOCIATED FACTOR 6"/>
    <property type="match status" value="1"/>
</dbReference>
<dbReference type="InterPro" id="IPR006569">
    <property type="entry name" value="CID_dom"/>
</dbReference>
<evidence type="ECO:0000256" key="1">
    <source>
        <dbReference type="SAM" id="MobiDB-lite"/>
    </source>
</evidence>
<gene>
    <name evidence="3" type="ORF">PV10_06734</name>
</gene>
<dbReference type="GO" id="GO:0048471">
    <property type="term" value="C:perinuclear region of cytoplasm"/>
    <property type="evidence" value="ECO:0007669"/>
    <property type="project" value="TreeGrafter"/>
</dbReference>
<organism evidence="3 4">
    <name type="scientific">Exophiala mesophila</name>
    <name type="common">Black yeast-like fungus</name>
    <dbReference type="NCBI Taxonomy" id="212818"/>
    <lineage>
        <taxon>Eukaryota</taxon>
        <taxon>Fungi</taxon>
        <taxon>Dikarya</taxon>
        <taxon>Ascomycota</taxon>
        <taxon>Pezizomycotina</taxon>
        <taxon>Eurotiomycetes</taxon>
        <taxon>Chaetothyriomycetidae</taxon>
        <taxon>Chaetothyriales</taxon>
        <taxon>Herpotrichiellaceae</taxon>
        <taxon>Exophiala</taxon>
    </lineage>
</organism>
<feature type="domain" description="CID" evidence="2">
    <location>
        <begin position="25"/>
        <end position="180"/>
    </location>
</feature>
<dbReference type="HOGENOM" id="CLU_021915_1_0_1"/>
<dbReference type="STRING" id="212818.A0A0D1ZE93"/>
<dbReference type="EMBL" id="KN847523">
    <property type="protein sequence ID" value="KIV92279.1"/>
    <property type="molecule type" value="Genomic_DNA"/>
</dbReference>
<keyword evidence="4" id="KW-1185">Reference proteome</keyword>
<dbReference type="PROSITE" id="PS51391">
    <property type="entry name" value="CID"/>
    <property type="match status" value="1"/>
</dbReference>
<evidence type="ECO:0000313" key="3">
    <source>
        <dbReference type="EMBL" id="KIV92279.1"/>
    </source>
</evidence>
<feature type="compositionally biased region" description="Polar residues" evidence="1">
    <location>
        <begin position="403"/>
        <end position="415"/>
    </location>
</feature>
<dbReference type="GO" id="GO:0006874">
    <property type="term" value="P:intracellular calcium ion homeostasis"/>
    <property type="evidence" value="ECO:0007669"/>
    <property type="project" value="TreeGrafter"/>
</dbReference>
<dbReference type="InterPro" id="IPR008942">
    <property type="entry name" value="ENTH_VHS"/>
</dbReference>
<evidence type="ECO:0000259" key="2">
    <source>
        <dbReference type="PROSITE" id="PS51391"/>
    </source>
</evidence>
<protein>
    <recommendedName>
        <fullName evidence="2">CID domain-containing protein</fullName>
    </recommendedName>
</protein>
<feature type="region of interest" description="Disordered" evidence="1">
    <location>
        <begin position="318"/>
        <end position="502"/>
    </location>
</feature>
<dbReference type="AlphaFoldDB" id="A0A0D1ZE93"/>
<dbReference type="Pfam" id="PF04818">
    <property type="entry name" value="CID"/>
    <property type="match status" value="1"/>
</dbReference>
<proteinExistence type="predicted"/>
<reference evidence="3 4" key="1">
    <citation type="submission" date="2015-01" db="EMBL/GenBank/DDBJ databases">
        <title>The Genome Sequence of Exophiala mesophila CBS40295.</title>
        <authorList>
            <consortium name="The Broad Institute Genomics Platform"/>
            <person name="Cuomo C."/>
            <person name="de Hoog S."/>
            <person name="Gorbushina A."/>
            <person name="Stielow B."/>
            <person name="Teixiera M."/>
            <person name="Abouelleil A."/>
            <person name="Chapman S.B."/>
            <person name="Priest M."/>
            <person name="Young S.K."/>
            <person name="Wortman J."/>
            <person name="Nusbaum C."/>
            <person name="Birren B."/>
        </authorList>
    </citation>
    <scope>NUCLEOTIDE SEQUENCE [LARGE SCALE GENOMIC DNA]</scope>
    <source>
        <strain evidence="3 4">CBS 40295</strain>
    </source>
</reference>
<name>A0A0D1ZE93_EXOME</name>
<sequence>MTAHHLSLAKATFAASLFRPDVTKVTRDDLTQFHSALEVVSTQCSPYNIQTCKQWLCEHVISSSSRTAALGKFLVSFSKDLGPDSSNNGSSSISRRRLHILYLLNDVLHHAIYHTSAAPLEPPISHILQPFVIELFQLCAAERKKRISKRLHDLVDIWQVNAYYTGDFPQQLHDYITGEQVPIPKSDLETPIVHKGVSDLPYLMPATHGDPALAFHDLPAANLMPLIVPNSAQSIRPEDVRPLRFSAGPADESLVNALKDFLADIDREDEAATRTDSDDMLHEMDEMGQLLDHDEAGDPRRDTYYGWSLAFCEKMKARGKENPDSSSRQSRSRSSSQSRGRNYQKRRRYSRSSSGHSRSSRSSRSRSRDQLSPRRRTFRSRDRRKDRSRSRSYSPSRPPSFPQNPNTADRNNFLASSVPFPPPPPPLAQGMAFPPPPPLLHPGGFPIPPPPPPNWKGEWPPAPPGLHFPVAPPPPPAINPSHTTTRSPFQPRYDGNMGGYGR</sequence>
<dbReference type="Proteomes" id="UP000054302">
    <property type="component" value="Unassembled WGS sequence"/>
</dbReference>
<dbReference type="Gene3D" id="1.25.40.90">
    <property type="match status" value="1"/>
</dbReference>
<feature type="compositionally biased region" description="Pro residues" evidence="1">
    <location>
        <begin position="419"/>
        <end position="478"/>
    </location>
</feature>
<dbReference type="VEuPathDB" id="FungiDB:PV10_06734"/>
<accession>A0A0D1ZE93</accession>
<dbReference type="OMA" id="NYQGQWP"/>
<dbReference type="GeneID" id="27324579"/>
<dbReference type="OrthoDB" id="21470at2759"/>